<name>A0ABW2YWI7_9SPHI</name>
<dbReference type="Pfam" id="PF06127">
    <property type="entry name" value="Mpo1-like"/>
    <property type="match status" value="1"/>
</dbReference>
<proteinExistence type="predicted"/>
<keyword evidence="1" id="KW-0812">Transmembrane</keyword>
<dbReference type="InterPro" id="IPR009305">
    <property type="entry name" value="Mpo1-like"/>
</dbReference>
<evidence type="ECO:0000313" key="3">
    <source>
        <dbReference type="Proteomes" id="UP001596958"/>
    </source>
</evidence>
<feature type="transmembrane region" description="Helical" evidence="1">
    <location>
        <begin position="35"/>
        <end position="57"/>
    </location>
</feature>
<keyword evidence="1" id="KW-1133">Transmembrane helix</keyword>
<feature type="transmembrane region" description="Helical" evidence="1">
    <location>
        <begin position="69"/>
        <end position="85"/>
    </location>
</feature>
<organism evidence="2 3">
    <name type="scientific">Mucilaginibacter calamicampi</name>
    <dbReference type="NCBI Taxonomy" id="1302352"/>
    <lineage>
        <taxon>Bacteria</taxon>
        <taxon>Pseudomonadati</taxon>
        <taxon>Bacteroidota</taxon>
        <taxon>Sphingobacteriia</taxon>
        <taxon>Sphingobacteriales</taxon>
        <taxon>Sphingobacteriaceae</taxon>
        <taxon>Mucilaginibacter</taxon>
    </lineage>
</organism>
<evidence type="ECO:0000313" key="2">
    <source>
        <dbReference type="EMBL" id="MFD0750737.1"/>
    </source>
</evidence>
<dbReference type="Proteomes" id="UP001596958">
    <property type="component" value="Unassembled WGS sequence"/>
</dbReference>
<sequence>MKNQPKAKHPPIEKRPVDAQLDEYASFHTNPTNRVINYICIPLVTFGILAFVWSIPFPKLEFLGKNQTFINWASFVVAFTLYYYLRLSPMLSYIMLFFLGVFSYIIVSLEQHLVLAQIGLLLFVIGNLGQLIGYKKEGRKPAFAQDFKFMLIGPMWLFSLILKKFKIRY</sequence>
<gene>
    <name evidence="2" type="ORF">ACFQZS_11320</name>
</gene>
<comment type="caution">
    <text evidence="2">The sequence shown here is derived from an EMBL/GenBank/DDBJ whole genome shotgun (WGS) entry which is preliminary data.</text>
</comment>
<feature type="transmembrane region" description="Helical" evidence="1">
    <location>
        <begin position="113"/>
        <end position="134"/>
    </location>
</feature>
<keyword evidence="3" id="KW-1185">Reference proteome</keyword>
<dbReference type="RefSeq" id="WP_377100263.1">
    <property type="nucleotide sequence ID" value="NZ_JBHTHU010000006.1"/>
</dbReference>
<keyword evidence="1" id="KW-0472">Membrane</keyword>
<evidence type="ECO:0000256" key="1">
    <source>
        <dbReference type="SAM" id="Phobius"/>
    </source>
</evidence>
<dbReference type="PANTHER" id="PTHR28026">
    <property type="entry name" value="DUF962 DOMAIN PROTEIN (AFU_ORTHOLOGUE AFUA_8G05310)"/>
    <property type="match status" value="1"/>
</dbReference>
<dbReference type="PANTHER" id="PTHR28026:SF9">
    <property type="entry name" value="2-HYDROXY-PALMITIC ACID DIOXYGENASE MPO1"/>
    <property type="match status" value="1"/>
</dbReference>
<protein>
    <submittedName>
        <fullName evidence="2">DUF962 domain-containing protein</fullName>
    </submittedName>
</protein>
<feature type="transmembrane region" description="Helical" evidence="1">
    <location>
        <begin position="90"/>
        <end position="107"/>
    </location>
</feature>
<dbReference type="EMBL" id="JBHTHU010000006">
    <property type="protein sequence ID" value="MFD0750737.1"/>
    <property type="molecule type" value="Genomic_DNA"/>
</dbReference>
<reference evidence="3" key="1">
    <citation type="journal article" date="2019" name="Int. J. Syst. Evol. Microbiol.">
        <title>The Global Catalogue of Microorganisms (GCM) 10K type strain sequencing project: providing services to taxonomists for standard genome sequencing and annotation.</title>
        <authorList>
            <consortium name="The Broad Institute Genomics Platform"/>
            <consortium name="The Broad Institute Genome Sequencing Center for Infectious Disease"/>
            <person name="Wu L."/>
            <person name="Ma J."/>
        </authorList>
    </citation>
    <scope>NUCLEOTIDE SEQUENCE [LARGE SCALE GENOMIC DNA]</scope>
    <source>
        <strain evidence="3">CCUG 63418</strain>
    </source>
</reference>
<accession>A0ABW2YWI7</accession>